<dbReference type="InterPro" id="IPR050313">
    <property type="entry name" value="Carb_Metab_HTH_regulators"/>
</dbReference>
<dbReference type="PANTHER" id="PTHR30363:SF60">
    <property type="entry name" value="HTH-TYPE TRANSCRIPTIONAL REGULATOR IOLR"/>
    <property type="match status" value="1"/>
</dbReference>
<dbReference type="PROSITE" id="PS00894">
    <property type="entry name" value="HTH_DEOR_1"/>
    <property type="match status" value="1"/>
</dbReference>
<proteinExistence type="predicted"/>
<dbReference type="PANTHER" id="PTHR30363">
    <property type="entry name" value="HTH-TYPE TRANSCRIPTIONAL REGULATOR SRLR-RELATED"/>
    <property type="match status" value="1"/>
</dbReference>
<reference evidence="5 6" key="1">
    <citation type="submission" date="2019-06" db="EMBL/GenBank/DDBJ databases">
        <title>Saccharibacillus brassicae sp. nov., an endophytic bacterium isolated from Chinese cabbage seeds (Brassica pekinensis).</title>
        <authorList>
            <person name="Jiang L."/>
            <person name="Lee J."/>
            <person name="Kim S.W."/>
        </authorList>
    </citation>
    <scope>NUCLEOTIDE SEQUENCE [LARGE SCALE GENOMIC DNA]</scope>
    <source>
        <strain evidence="6">KCTC 43072 / ATSA2</strain>
    </source>
</reference>
<feature type="domain" description="HTH deoR-type" evidence="4">
    <location>
        <begin position="3"/>
        <end position="58"/>
    </location>
</feature>
<dbReference type="EMBL" id="CP041217">
    <property type="protein sequence ID" value="QDH20410.1"/>
    <property type="molecule type" value="Genomic_DNA"/>
</dbReference>
<dbReference type="GO" id="GO:0003700">
    <property type="term" value="F:DNA-binding transcription factor activity"/>
    <property type="evidence" value="ECO:0007669"/>
    <property type="project" value="InterPro"/>
</dbReference>
<dbReference type="InterPro" id="IPR001034">
    <property type="entry name" value="DeoR_HTH"/>
</dbReference>
<dbReference type="GO" id="GO:0003677">
    <property type="term" value="F:DNA binding"/>
    <property type="evidence" value="ECO:0007669"/>
    <property type="project" value="UniProtKB-KW"/>
</dbReference>
<dbReference type="Proteomes" id="UP000316968">
    <property type="component" value="Chromosome"/>
</dbReference>
<keyword evidence="1" id="KW-0805">Transcription regulation</keyword>
<dbReference type="InterPro" id="IPR036388">
    <property type="entry name" value="WH-like_DNA-bd_sf"/>
</dbReference>
<evidence type="ECO:0000313" key="6">
    <source>
        <dbReference type="Proteomes" id="UP000316968"/>
    </source>
</evidence>
<dbReference type="SMART" id="SM00420">
    <property type="entry name" value="HTH_DEOR"/>
    <property type="match status" value="1"/>
</dbReference>
<dbReference type="Gene3D" id="1.10.10.10">
    <property type="entry name" value="Winged helix-like DNA-binding domain superfamily/Winged helix DNA-binding domain"/>
    <property type="match status" value="1"/>
</dbReference>
<name>A0A4Y6UUM7_SACBS</name>
<dbReference type="OrthoDB" id="9797223at2"/>
<dbReference type="PRINTS" id="PR00037">
    <property type="entry name" value="HTHLACR"/>
</dbReference>
<dbReference type="Pfam" id="PF00455">
    <property type="entry name" value="DeoRC"/>
    <property type="match status" value="1"/>
</dbReference>
<dbReference type="SUPFAM" id="SSF46785">
    <property type="entry name" value="Winged helix' DNA-binding domain"/>
    <property type="match status" value="1"/>
</dbReference>
<dbReference type="SUPFAM" id="SSF100950">
    <property type="entry name" value="NagB/RpiA/CoA transferase-like"/>
    <property type="match status" value="1"/>
</dbReference>
<keyword evidence="6" id="KW-1185">Reference proteome</keyword>
<dbReference type="InterPro" id="IPR036390">
    <property type="entry name" value="WH_DNA-bd_sf"/>
</dbReference>
<sequence length="250" mass="28122">MIKSQRLNQIKEYVFEHQSVSLEELVQHFGVSMNTIRRDVKDLVDAGVFRKVYGGVSVNHSALVVFDERKDRNLSKKQEIGRLAAQHVEDGDVIFVDSGTTTLEMLPYISHKQLTVVTNNFDFIHQAKPYPGLTIFSTGGMFERKTDSFVGFQSIELLKKYNITKAFVASTGVSLTNGVTNSSPLETDLKATVVQKSLNVFLLIDDSKFDKYALTTFCMLSDIDVLVTNSVPDEAYVQYAREHQVRIVTP</sequence>
<evidence type="ECO:0000259" key="4">
    <source>
        <dbReference type="PROSITE" id="PS51000"/>
    </source>
</evidence>
<dbReference type="PROSITE" id="PS51000">
    <property type="entry name" value="HTH_DEOR_2"/>
    <property type="match status" value="1"/>
</dbReference>
<evidence type="ECO:0000256" key="1">
    <source>
        <dbReference type="ARBA" id="ARBA00023015"/>
    </source>
</evidence>
<dbReference type="InterPro" id="IPR014036">
    <property type="entry name" value="DeoR-like_C"/>
</dbReference>
<protein>
    <submittedName>
        <fullName evidence="5">DeoR/GlpR transcriptional regulator</fullName>
    </submittedName>
</protein>
<evidence type="ECO:0000313" key="5">
    <source>
        <dbReference type="EMBL" id="QDH20410.1"/>
    </source>
</evidence>
<dbReference type="RefSeq" id="WP_141446899.1">
    <property type="nucleotide sequence ID" value="NZ_CP041217.1"/>
</dbReference>
<dbReference type="AlphaFoldDB" id="A0A4Y6UUM7"/>
<gene>
    <name evidence="5" type="ORF">FFV09_05790</name>
</gene>
<dbReference type="SMART" id="SM01134">
    <property type="entry name" value="DeoRC"/>
    <property type="match status" value="1"/>
</dbReference>
<accession>A0A4Y6UUM7</accession>
<evidence type="ECO:0000256" key="2">
    <source>
        <dbReference type="ARBA" id="ARBA00023125"/>
    </source>
</evidence>
<keyword evidence="3" id="KW-0804">Transcription</keyword>
<evidence type="ECO:0000256" key="3">
    <source>
        <dbReference type="ARBA" id="ARBA00023163"/>
    </source>
</evidence>
<dbReference type="KEGG" id="saca:FFV09_05790"/>
<organism evidence="5 6">
    <name type="scientific">Saccharibacillus brassicae</name>
    <dbReference type="NCBI Taxonomy" id="2583377"/>
    <lineage>
        <taxon>Bacteria</taxon>
        <taxon>Bacillati</taxon>
        <taxon>Bacillota</taxon>
        <taxon>Bacilli</taxon>
        <taxon>Bacillales</taxon>
        <taxon>Paenibacillaceae</taxon>
        <taxon>Saccharibacillus</taxon>
    </lineage>
</organism>
<dbReference type="Pfam" id="PF08220">
    <property type="entry name" value="HTH_DeoR"/>
    <property type="match status" value="1"/>
</dbReference>
<dbReference type="InterPro" id="IPR037171">
    <property type="entry name" value="NagB/RpiA_transferase-like"/>
</dbReference>
<dbReference type="InterPro" id="IPR018356">
    <property type="entry name" value="Tscrpt_reg_HTH_DeoR_CS"/>
</dbReference>
<keyword evidence="2" id="KW-0238">DNA-binding</keyword>